<reference evidence="4 5" key="2">
    <citation type="submission" date="2019-01" db="EMBL/GenBank/DDBJ databases">
        <title>A chromosome length genome reference of the Java medaka (oryzias javanicus).</title>
        <authorList>
            <person name="Herpin A."/>
            <person name="Takehana Y."/>
            <person name="Naruse K."/>
            <person name="Ansai S."/>
            <person name="Kawaguchi M."/>
        </authorList>
    </citation>
    <scope>NUCLEOTIDE SEQUENCE [LARGE SCALE GENOMIC DNA]</scope>
    <source>
        <strain evidence="4">RS831</strain>
        <tissue evidence="4">Whole body</tissue>
    </source>
</reference>
<dbReference type="InterPro" id="IPR016187">
    <property type="entry name" value="CTDL_fold"/>
</dbReference>
<dbReference type="SUPFAM" id="SSF56436">
    <property type="entry name" value="C-type lectin-like"/>
    <property type="match status" value="1"/>
</dbReference>
<dbReference type="Pfam" id="PF00059">
    <property type="entry name" value="Lectin_C"/>
    <property type="match status" value="1"/>
</dbReference>
<dbReference type="OrthoDB" id="441660at2759"/>
<dbReference type="InterPro" id="IPR050111">
    <property type="entry name" value="C-type_lectin/snaclec_domain"/>
</dbReference>
<dbReference type="InterPro" id="IPR018378">
    <property type="entry name" value="C-type_lectin_CS"/>
</dbReference>
<keyword evidence="2" id="KW-0732">Signal</keyword>
<organism evidence="4 5">
    <name type="scientific">Oryzias javanicus</name>
    <name type="common">Javanese ricefish</name>
    <name type="synonym">Aplocheilus javanicus</name>
    <dbReference type="NCBI Taxonomy" id="123683"/>
    <lineage>
        <taxon>Eukaryota</taxon>
        <taxon>Metazoa</taxon>
        <taxon>Chordata</taxon>
        <taxon>Craniata</taxon>
        <taxon>Vertebrata</taxon>
        <taxon>Euteleostomi</taxon>
        <taxon>Actinopterygii</taxon>
        <taxon>Neopterygii</taxon>
        <taxon>Teleostei</taxon>
        <taxon>Neoteleostei</taxon>
        <taxon>Acanthomorphata</taxon>
        <taxon>Ovalentaria</taxon>
        <taxon>Atherinomorphae</taxon>
        <taxon>Beloniformes</taxon>
        <taxon>Adrianichthyidae</taxon>
        <taxon>Oryziinae</taxon>
        <taxon>Oryzias</taxon>
    </lineage>
</organism>
<keyword evidence="1" id="KW-1015">Disulfide bond</keyword>
<gene>
    <name evidence="4" type="ORF">OJAV_G00184860</name>
</gene>
<dbReference type="AlphaFoldDB" id="A0A437CDB6"/>
<keyword evidence="5" id="KW-1185">Reference proteome</keyword>
<dbReference type="SMART" id="SM00034">
    <property type="entry name" value="CLECT"/>
    <property type="match status" value="1"/>
</dbReference>
<evidence type="ECO:0000313" key="4">
    <source>
        <dbReference type="EMBL" id="RVE60797.1"/>
    </source>
</evidence>
<evidence type="ECO:0000256" key="2">
    <source>
        <dbReference type="SAM" id="SignalP"/>
    </source>
</evidence>
<feature type="chain" id="PRO_5019174792" description="C-type lectin domain-containing protein" evidence="2">
    <location>
        <begin position="20"/>
        <end position="211"/>
    </location>
</feature>
<accession>A0A437CDB6</accession>
<feature type="signal peptide" evidence="2">
    <location>
        <begin position="1"/>
        <end position="19"/>
    </location>
</feature>
<dbReference type="CDD" id="cd00037">
    <property type="entry name" value="CLECT"/>
    <property type="match status" value="1"/>
</dbReference>
<dbReference type="PROSITE" id="PS00615">
    <property type="entry name" value="C_TYPE_LECTIN_1"/>
    <property type="match status" value="1"/>
</dbReference>
<dbReference type="Proteomes" id="UP000283210">
    <property type="component" value="Chromosome 18"/>
</dbReference>
<dbReference type="InterPro" id="IPR001304">
    <property type="entry name" value="C-type_lectin-like"/>
</dbReference>
<dbReference type="PROSITE" id="PS50041">
    <property type="entry name" value="C_TYPE_LECTIN_2"/>
    <property type="match status" value="1"/>
</dbReference>
<evidence type="ECO:0000256" key="1">
    <source>
        <dbReference type="ARBA" id="ARBA00023157"/>
    </source>
</evidence>
<protein>
    <recommendedName>
        <fullName evidence="3">C-type lectin domain-containing protein</fullName>
    </recommendedName>
</protein>
<dbReference type="InterPro" id="IPR016186">
    <property type="entry name" value="C-type_lectin-like/link_sf"/>
</dbReference>
<evidence type="ECO:0000259" key="3">
    <source>
        <dbReference type="PROSITE" id="PS50041"/>
    </source>
</evidence>
<name>A0A437CDB6_ORYJA</name>
<sequence length="211" mass="23889">MRWCVVGFIISLFRDVVELREGSGCEEALISRSSSPGLQVQAGTEEEDPLCLVEKHPAAVPDADLKKEKATSDLVKRSDRCGHGWSQFNNRCFRYISGAQTWPRAERNCRSMGATLASVHDVHEYHEIQRLVLTATHSYQQAWIGGCDIHEDGHWMWSDGSAFGYADWCPGEPNNGRGRKQDCLQMNFSSAKCWDDLQCQYKLPYVCVKKI</sequence>
<proteinExistence type="predicted"/>
<reference evidence="4 5" key="1">
    <citation type="submission" date="2018-11" db="EMBL/GenBank/DDBJ databases">
        <authorList>
            <person name="Lopez-Roques C."/>
            <person name="Donnadieu C."/>
            <person name="Bouchez O."/>
            <person name="Klopp C."/>
            <person name="Cabau C."/>
            <person name="Zahm M."/>
        </authorList>
    </citation>
    <scope>NUCLEOTIDE SEQUENCE [LARGE SCALE GENOMIC DNA]</scope>
    <source>
        <strain evidence="4">RS831</strain>
        <tissue evidence="4">Whole body</tissue>
    </source>
</reference>
<dbReference type="Gene3D" id="3.10.100.10">
    <property type="entry name" value="Mannose-Binding Protein A, subunit A"/>
    <property type="match status" value="1"/>
</dbReference>
<dbReference type="PANTHER" id="PTHR22803">
    <property type="entry name" value="MANNOSE, PHOSPHOLIPASE, LECTIN RECEPTOR RELATED"/>
    <property type="match status" value="1"/>
</dbReference>
<feature type="domain" description="C-type lectin" evidence="3">
    <location>
        <begin position="88"/>
        <end position="208"/>
    </location>
</feature>
<evidence type="ECO:0000313" key="5">
    <source>
        <dbReference type="Proteomes" id="UP000283210"/>
    </source>
</evidence>
<dbReference type="EMBL" id="CM012454">
    <property type="protein sequence ID" value="RVE60797.1"/>
    <property type="molecule type" value="Genomic_DNA"/>
</dbReference>